<evidence type="ECO:0000256" key="1">
    <source>
        <dbReference type="SAM" id="MobiDB-lite"/>
    </source>
</evidence>
<accession>A0A6C0DNU9</accession>
<reference evidence="2" key="1">
    <citation type="journal article" date="2020" name="Nature">
        <title>Giant virus diversity and host interactions through global metagenomics.</title>
        <authorList>
            <person name="Schulz F."/>
            <person name="Roux S."/>
            <person name="Paez-Espino D."/>
            <person name="Jungbluth S."/>
            <person name="Walsh D.A."/>
            <person name="Denef V.J."/>
            <person name="McMahon K.D."/>
            <person name="Konstantinidis K.T."/>
            <person name="Eloe-Fadrosh E.A."/>
            <person name="Kyrpides N.C."/>
            <person name="Woyke T."/>
        </authorList>
    </citation>
    <scope>NUCLEOTIDE SEQUENCE</scope>
    <source>
        <strain evidence="2">GVMAG-M-3300023174-3</strain>
    </source>
</reference>
<feature type="compositionally biased region" description="Basic residues" evidence="1">
    <location>
        <begin position="142"/>
        <end position="159"/>
    </location>
</feature>
<dbReference type="AlphaFoldDB" id="A0A6C0DNU9"/>
<feature type="region of interest" description="Disordered" evidence="1">
    <location>
        <begin position="140"/>
        <end position="159"/>
    </location>
</feature>
<feature type="region of interest" description="Disordered" evidence="1">
    <location>
        <begin position="1"/>
        <end position="42"/>
    </location>
</feature>
<name>A0A6C0DNU9_9ZZZZ</name>
<proteinExistence type="predicted"/>
<feature type="compositionally biased region" description="Basic residues" evidence="1">
    <location>
        <begin position="1"/>
        <end position="13"/>
    </location>
</feature>
<protein>
    <submittedName>
        <fullName evidence="2">Uncharacterized protein</fullName>
    </submittedName>
</protein>
<dbReference type="EMBL" id="MN739647">
    <property type="protein sequence ID" value="QHT18002.1"/>
    <property type="molecule type" value="Genomic_DNA"/>
</dbReference>
<organism evidence="2">
    <name type="scientific">viral metagenome</name>
    <dbReference type="NCBI Taxonomy" id="1070528"/>
    <lineage>
        <taxon>unclassified sequences</taxon>
        <taxon>metagenomes</taxon>
        <taxon>organismal metagenomes</taxon>
    </lineage>
</organism>
<sequence length="159" mass="17135">MSRKMQKREKRSMRGGDGAADFAKSVYGDAGQQHSGSQHGNVIAMTSAPNAMVNPVVGGGKRFSKKQRGGDGAADFAKAVYGDVGQQHPGSQNSNIIAMNNASVQAQVQTNGAMKGGKKRNMLKHKFKIPAFLMYINPFSKSQKKGKTAKKRHGKTQKR</sequence>
<evidence type="ECO:0000313" key="2">
    <source>
        <dbReference type="EMBL" id="QHT18002.1"/>
    </source>
</evidence>